<dbReference type="Pfam" id="PF00579">
    <property type="entry name" value="tRNA-synt_1b"/>
    <property type="match status" value="1"/>
</dbReference>
<dbReference type="STRING" id="69896.S284_04160"/>
<dbReference type="KEGG" id="psol:S284_04160"/>
<evidence type="ECO:0000256" key="8">
    <source>
        <dbReference type="HAMAP-Rule" id="MF_00140"/>
    </source>
</evidence>
<sequence length="335" mass="38539">MIQKKRLVSGIKPTADLTLGNYIGVLQPLLQLQKNFKNFEFYLFIADLHALTFYQEPEKLKREIKKVAALYLASGLEPDKINLFVQSEIIEHPYLGYLLECNAYFGELQRMIQYKEKSQQNNDAIRTSLFTYPTLMAADILIYDANLVPIGQDQKQHLELTKKIAIRFNRLYGDTFTVPEPFFNSLGTKIKALQNPLKKMSKSDNENNKNYILLLDDPKTIKKKIAQAVTDSEKIIKYDPQNKPSISNFLTIYASLRQASVLEVEKEFQSSSYKDLKDKVYESIIEFIIPLQQKFYQLIDSPQLDIILQAGATKARLIASEKIKKVQKKLGIARV</sequence>
<keyword evidence="8" id="KW-0963">Cytoplasm</keyword>
<evidence type="ECO:0000256" key="2">
    <source>
        <dbReference type="ARBA" id="ARBA00022598"/>
    </source>
</evidence>
<dbReference type="EMBL" id="MPBG01000006">
    <property type="protein sequence ID" value="RMI88641.1"/>
    <property type="molecule type" value="Genomic_DNA"/>
</dbReference>
<gene>
    <name evidence="8 10" type="primary">trpS</name>
    <name evidence="10" type="ORF">PSSA1_v1c4660</name>
</gene>
<dbReference type="Gene3D" id="1.10.240.10">
    <property type="entry name" value="Tyrosyl-Transfer RNA Synthetase"/>
    <property type="match status" value="1"/>
</dbReference>
<keyword evidence="2 8" id="KW-0436">Ligase</keyword>
<keyword evidence="6 8" id="KW-0030">Aminoacyl-tRNA synthetase</keyword>
<accession>A0A421NX81</accession>
<evidence type="ECO:0000256" key="3">
    <source>
        <dbReference type="ARBA" id="ARBA00022741"/>
    </source>
</evidence>
<comment type="catalytic activity">
    <reaction evidence="7 8">
        <text>tRNA(Trp) + L-tryptophan + ATP = L-tryptophyl-tRNA(Trp) + AMP + diphosphate + H(+)</text>
        <dbReference type="Rhea" id="RHEA:24080"/>
        <dbReference type="Rhea" id="RHEA-COMP:9671"/>
        <dbReference type="Rhea" id="RHEA-COMP:9705"/>
        <dbReference type="ChEBI" id="CHEBI:15378"/>
        <dbReference type="ChEBI" id="CHEBI:30616"/>
        <dbReference type="ChEBI" id="CHEBI:33019"/>
        <dbReference type="ChEBI" id="CHEBI:57912"/>
        <dbReference type="ChEBI" id="CHEBI:78442"/>
        <dbReference type="ChEBI" id="CHEBI:78535"/>
        <dbReference type="ChEBI" id="CHEBI:456215"/>
        <dbReference type="EC" id="6.1.1.2"/>
    </reaction>
</comment>
<dbReference type="GO" id="GO:0005524">
    <property type="term" value="F:ATP binding"/>
    <property type="evidence" value="ECO:0007669"/>
    <property type="project" value="UniProtKB-UniRule"/>
</dbReference>
<evidence type="ECO:0000256" key="5">
    <source>
        <dbReference type="ARBA" id="ARBA00022917"/>
    </source>
</evidence>
<dbReference type="OrthoDB" id="9801042at2"/>
<dbReference type="PRINTS" id="PR01039">
    <property type="entry name" value="TRNASYNTHTRP"/>
</dbReference>
<feature type="binding site" evidence="8">
    <location>
        <begin position="12"/>
        <end position="14"/>
    </location>
    <ligand>
        <name>ATP</name>
        <dbReference type="ChEBI" id="CHEBI:30616"/>
    </ligand>
</feature>
<comment type="similarity">
    <text evidence="1 8 9">Belongs to the class-I aminoacyl-tRNA synthetase family.</text>
</comment>
<comment type="subcellular location">
    <subcellularLocation>
        <location evidence="8">Cytoplasm</location>
    </subcellularLocation>
</comment>
<dbReference type="Gene3D" id="3.40.50.620">
    <property type="entry name" value="HUPs"/>
    <property type="match status" value="1"/>
</dbReference>
<protein>
    <recommendedName>
        <fullName evidence="8">Tryptophan--tRNA ligase</fullName>
        <ecNumber evidence="8">6.1.1.2</ecNumber>
    </recommendedName>
    <alternativeName>
        <fullName evidence="8">Tryptophanyl-tRNA synthetase</fullName>
        <shortName evidence="8">TrpRS</shortName>
    </alternativeName>
</protein>
<dbReference type="GO" id="GO:0006436">
    <property type="term" value="P:tryptophanyl-tRNA aminoacylation"/>
    <property type="evidence" value="ECO:0007669"/>
    <property type="project" value="UniProtKB-UniRule"/>
</dbReference>
<keyword evidence="4 8" id="KW-0067">ATP-binding</keyword>
<comment type="subunit">
    <text evidence="8">Homodimer.</text>
</comment>
<dbReference type="PROSITE" id="PS00178">
    <property type="entry name" value="AA_TRNA_LIGASE_I"/>
    <property type="match status" value="1"/>
</dbReference>
<evidence type="ECO:0000256" key="7">
    <source>
        <dbReference type="ARBA" id="ARBA00049929"/>
    </source>
</evidence>
<dbReference type="InterPro" id="IPR002305">
    <property type="entry name" value="aa-tRNA-synth_Ic"/>
</dbReference>
<dbReference type="InterPro" id="IPR002306">
    <property type="entry name" value="Trp-tRNA-ligase"/>
</dbReference>
<feature type="binding site" evidence="8">
    <location>
        <begin position="151"/>
        <end position="153"/>
    </location>
    <ligand>
        <name>ATP</name>
        <dbReference type="ChEBI" id="CHEBI:30616"/>
    </ligand>
</feature>
<reference evidence="11" key="1">
    <citation type="submission" date="2016-11" db="EMBL/GenBank/DDBJ databases">
        <title>Genome sequence of Candidatus Phytoplasma solani strain SA-1.</title>
        <authorList>
            <person name="Haryono M."/>
            <person name="Samarzija I."/>
            <person name="Seruga Music M."/>
            <person name="Hogenhout S."/>
            <person name="Kuo C.-H."/>
        </authorList>
    </citation>
    <scope>NUCLEOTIDE SEQUENCE [LARGE SCALE GENOMIC DNA]</scope>
    <source>
        <strain evidence="11">SA-1</strain>
    </source>
</reference>
<evidence type="ECO:0000256" key="6">
    <source>
        <dbReference type="ARBA" id="ARBA00023146"/>
    </source>
</evidence>
<dbReference type="InterPro" id="IPR050203">
    <property type="entry name" value="Trp-tRNA_synthetase"/>
</dbReference>
<dbReference type="EC" id="6.1.1.2" evidence="8"/>
<keyword evidence="5 8" id="KW-0648">Protein biosynthesis</keyword>
<feature type="binding site" evidence="8">
    <location>
        <begin position="199"/>
        <end position="203"/>
    </location>
    <ligand>
        <name>ATP</name>
        <dbReference type="ChEBI" id="CHEBI:30616"/>
    </ligand>
</feature>
<dbReference type="PANTHER" id="PTHR43766">
    <property type="entry name" value="TRYPTOPHAN--TRNA LIGASE, MITOCHONDRIAL"/>
    <property type="match status" value="1"/>
</dbReference>
<dbReference type="FunFam" id="1.10.240.10:FF:000002">
    <property type="entry name" value="Tryptophan--tRNA ligase"/>
    <property type="match status" value="1"/>
</dbReference>
<dbReference type="AlphaFoldDB" id="A0A421NX81"/>
<dbReference type="InterPro" id="IPR001412">
    <property type="entry name" value="aa-tRNA-synth_I_CS"/>
</dbReference>
<comment type="caution">
    <text evidence="8">Lacks conserved residue(s) required for the propagation of feature annotation.</text>
</comment>
<dbReference type="InterPro" id="IPR024109">
    <property type="entry name" value="Trp-tRNA-ligase_bac-type"/>
</dbReference>
<dbReference type="SUPFAM" id="SSF52374">
    <property type="entry name" value="Nucleotidylyl transferase"/>
    <property type="match status" value="1"/>
</dbReference>
<dbReference type="CDD" id="cd00806">
    <property type="entry name" value="TrpRS_core"/>
    <property type="match status" value="1"/>
</dbReference>
<keyword evidence="11" id="KW-1185">Reference proteome</keyword>
<dbReference type="PANTHER" id="PTHR43766:SF1">
    <property type="entry name" value="TRYPTOPHAN--TRNA LIGASE, MITOCHONDRIAL"/>
    <property type="match status" value="1"/>
</dbReference>
<name>A0A421NX81_9MOLU</name>
<comment type="function">
    <text evidence="8">Catalyzes the attachment of tryptophan to tRNA(Trp).</text>
</comment>
<comment type="caution">
    <text evidence="10">The sequence shown here is derived from an EMBL/GenBank/DDBJ whole genome shotgun (WGS) entry which is preliminary data.</text>
</comment>
<dbReference type="GO" id="GO:0005829">
    <property type="term" value="C:cytosol"/>
    <property type="evidence" value="ECO:0007669"/>
    <property type="project" value="TreeGrafter"/>
</dbReference>
<dbReference type="Proteomes" id="UP000283896">
    <property type="component" value="Unassembled WGS sequence"/>
</dbReference>
<organism evidence="10 11">
    <name type="scientific">Candidatus Phytoplasma solani</name>
    <dbReference type="NCBI Taxonomy" id="69896"/>
    <lineage>
        <taxon>Bacteria</taxon>
        <taxon>Bacillati</taxon>
        <taxon>Mycoplasmatota</taxon>
        <taxon>Mollicutes</taxon>
        <taxon>Acholeplasmatales</taxon>
        <taxon>Acholeplasmataceae</taxon>
        <taxon>Candidatus Phytoplasma</taxon>
        <taxon>16SrXII (Stolbur group)</taxon>
    </lineage>
</organism>
<keyword evidence="3 8" id="KW-0547">Nucleotide-binding</keyword>
<feature type="short sequence motif" description="'KMSKS' region" evidence="8">
    <location>
        <begin position="199"/>
        <end position="203"/>
    </location>
</feature>
<evidence type="ECO:0000313" key="10">
    <source>
        <dbReference type="EMBL" id="RMI88641.1"/>
    </source>
</evidence>
<evidence type="ECO:0000313" key="11">
    <source>
        <dbReference type="Proteomes" id="UP000283896"/>
    </source>
</evidence>
<dbReference type="NCBIfam" id="TIGR00233">
    <property type="entry name" value="trpS"/>
    <property type="match status" value="1"/>
</dbReference>
<evidence type="ECO:0000256" key="9">
    <source>
        <dbReference type="RuleBase" id="RU363036"/>
    </source>
</evidence>
<feature type="binding site" evidence="8">
    <location>
        <position position="139"/>
    </location>
    <ligand>
        <name>L-tryptophan</name>
        <dbReference type="ChEBI" id="CHEBI:57912"/>
    </ligand>
</feature>
<feature type="binding site" evidence="8">
    <location>
        <position position="190"/>
    </location>
    <ligand>
        <name>ATP</name>
        <dbReference type="ChEBI" id="CHEBI:30616"/>
    </ligand>
</feature>
<dbReference type="InterPro" id="IPR014729">
    <property type="entry name" value="Rossmann-like_a/b/a_fold"/>
</dbReference>
<proteinExistence type="inferred from homology"/>
<dbReference type="GO" id="GO:0004830">
    <property type="term" value="F:tryptophan-tRNA ligase activity"/>
    <property type="evidence" value="ECO:0007669"/>
    <property type="project" value="UniProtKB-UniRule"/>
</dbReference>
<feature type="binding site" evidence="8">
    <location>
        <begin position="20"/>
        <end position="21"/>
    </location>
    <ligand>
        <name>ATP</name>
        <dbReference type="ChEBI" id="CHEBI:30616"/>
    </ligand>
</feature>
<evidence type="ECO:0000256" key="4">
    <source>
        <dbReference type="ARBA" id="ARBA00022840"/>
    </source>
</evidence>
<evidence type="ECO:0000256" key="1">
    <source>
        <dbReference type="ARBA" id="ARBA00005594"/>
    </source>
</evidence>
<dbReference type="HAMAP" id="MF_00140_B">
    <property type="entry name" value="Trp_tRNA_synth_B"/>
    <property type="match status" value="1"/>
</dbReference>